<dbReference type="GO" id="GO:0005777">
    <property type="term" value="C:peroxisome"/>
    <property type="evidence" value="ECO:0007669"/>
    <property type="project" value="UniProtKB-SubCell"/>
</dbReference>
<keyword evidence="9" id="KW-0276">Fatty acid metabolism</keyword>
<evidence type="ECO:0000256" key="19">
    <source>
        <dbReference type="ARBA" id="ARBA00048395"/>
    </source>
</evidence>
<dbReference type="EMBL" id="DF237179">
    <property type="protein sequence ID" value="GAQ85335.1"/>
    <property type="molecule type" value="Genomic_DNA"/>
</dbReference>
<comment type="similarity">
    <text evidence="5">Belongs to the acyl-CoA dehydrogenase family.</text>
</comment>
<evidence type="ECO:0000259" key="25">
    <source>
        <dbReference type="Pfam" id="PF02770"/>
    </source>
</evidence>
<dbReference type="Gene3D" id="2.40.110.10">
    <property type="entry name" value="Butyryl-CoA Dehydrogenase, subunit A, domain 2"/>
    <property type="match status" value="1"/>
</dbReference>
<evidence type="ECO:0000256" key="7">
    <source>
        <dbReference type="ARBA" id="ARBA00022630"/>
    </source>
</evidence>
<comment type="catalytic activity">
    <reaction evidence="20">
        <text>hexacosanoyl-CoA + oxidized [electron-transfer flavoprotein] + H(+) = (2E)-hexacosenoyl-CoA + reduced [electron-transfer flavoprotein]</text>
        <dbReference type="Rhea" id="RHEA:48216"/>
        <dbReference type="Rhea" id="RHEA-COMP:10685"/>
        <dbReference type="Rhea" id="RHEA-COMP:10686"/>
        <dbReference type="ChEBI" id="CHEBI:15378"/>
        <dbReference type="ChEBI" id="CHEBI:57692"/>
        <dbReference type="ChEBI" id="CHEBI:58307"/>
        <dbReference type="ChEBI" id="CHEBI:64868"/>
        <dbReference type="ChEBI" id="CHEBI:74281"/>
    </reaction>
    <physiologicalReaction direction="left-to-right" evidence="20">
        <dbReference type="Rhea" id="RHEA:48217"/>
    </physiologicalReaction>
</comment>
<proteinExistence type="inferred from homology"/>
<dbReference type="Pfam" id="PF02771">
    <property type="entry name" value="Acyl-CoA_dh_N"/>
    <property type="match status" value="1"/>
</dbReference>
<dbReference type="SUPFAM" id="SSF56112">
    <property type="entry name" value="Protein kinase-like (PK-like)"/>
    <property type="match status" value="1"/>
</dbReference>
<dbReference type="Gene3D" id="3.30.200.20">
    <property type="entry name" value="Phosphorylase Kinase, domain 1"/>
    <property type="match status" value="1"/>
</dbReference>
<dbReference type="InterPro" id="IPR041726">
    <property type="entry name" value="ACAD10_11_N"/>
</dbReference>
<dbReference type="InterPro" id="IPR009075">
    <property type="entry name" value="AcylCo_DH/oxidase_C"/>
</dbReference>
<evidence type="ECO:0000256" key="13">
    <source>
        <dbReference type="ARBA" id="ARBA00023140"/>
    </source>
</evidence>
<dbReference type="GO" id="GO:0003995">
    <property type="term" value="F:acyl-CoA dehydrogenase activity"/>
    <property type="evidence" value="ECO:0000318"/>
    <property type="project" value="GO_Central"/>
</dbReference>
<keyword evidence="10" id="KW-0560">Oxidoreductase</keyword>
<keyword evidence="13" id="KW-0576">Peroxisome</keyword>
<dbReference type="GO" id="GO:0050660">
    <property type="term" value="F:flavin adenine dinucleotide binding"/>
    <property type="evidence" value="ECO:0007669"/>
    <property type="project" value="InterPro"/>
</dbReference>
<feature type="compositionally biased region" description="Polar residues" evidence="22">
    <location>
        <begin position="595"/>
        <end position="609"/>
    </location>
</feature>
<evidence type="ECO:0000256" key="1">
    <source>
        <dbReference type="ARBA" id="ARBA00001974"/>
    </source>
</evidence>
<feature type="region of interest" description="Disordered" evidence="22">
    <location>
        <begin position="368"/>
        <end position="609"/>
    </location>
</feature>
<dbReference type="GO" id="GO:0031966">
    <property type="term" value="C:mitochondrial membrane"/>
    <property type="evidence" value="ECO:0007669"/>
    <property type="project" value="UniProtKB-SubCell"/>
</dbReference>
<feature type="domain" description="Aminoglycoside phosphotransferase" evidence="24">
    <location>
        <begin position="46"/>
        <end position="275"/>
    </location>
</feature>
<sequence>MAPLSISGNIEPVRAAHRFDESALLRFLQSNVAHFPQHPETKLTVGQFGHGQSNPTFLLDVRSPAGEGGRFVLRKKPPGKLLKSAHAVDREYQVLKALNGTAVPVPKVMCLCTDASVIGTDFYVMEHVEGRIFLDPGLPEVPPPVRRTMYEEMAKTLAAIHAVDVDQVGLSRFGRRDNYCKRQVERWAAQYAASVNFPDAKPDPKMLALIDWLQAHVPEEDAGAAGPIKGLVHGDYRLDNLVFHPTEPRIIAVLDWELSTLGNQRSDLAYACLPYLFPTTYRQLYAIPKPLPEGIPQQSEYVLLYSSSLGLPAPSSEQFVFYTAVSLFRAAAIFAGVYRRALQGNASSEHASKAGVLVEALADMAHDVIGRSPGRDGGDAGLSHAQQKYAPGGLPGVPTGHFGKETEGAGNESHALQKYAPGGVKGSSKEKSGSATGSNDLSHAQQKYAPGGLPGVATGHFGKESEGAGKESHALQKYAPGAVKGSSKQTSGSATGSNDLSHAQQKYAPGSVPGVPIGHFGREADGVGEASHAQQKYAPSDAKQSSGPENDSEKAAGDLSHAQQKYSPGGLPGVPTGRFEGKNGNRDESHATQRYAPTTIQGVPTSSRGGQAGTCCCEGGCAKASLGFEPSAKAKALKQKLEAFLLEHIYPAEPTLDAHSKSDVRWTIHPLQEELKRTARAQGLWNLWVPNEMGESIARTLGLPRGSPLCGAGLTNLEYAHCCEVMGKSAWAPEVFNCSAPDTGNMEVLARYGTPAQQKQWLLPLLDGRIRSCFAMTEPDVASSDATNIEACIAKQPGGASYVLNGKKWWTSGAMDPRCRVAIFMGKTDPSLSKHRQQSMVLVDMGSEGVRVVRPLTVFGFEDAPHGHAEVHFENVRVPAENLLLGEGRGFEIAQGRLGPGRLHHCMRLIGAAERGIELMVSRSRARTTFGKTLSEHGGLKAEIAQCRIEIEQARLLVLNAAHQLDLHGNKEARVAIAIAKVVAPNAALKVLDRAIQVHGGGGVCSDFPLSHLWVAARTLRIADGPDEVHLEAIGRAELGRSRL</sequence>
<dbReference type="InterPro" id="IPR036250">
    <property type="entry name" value="AcylCo_DH-like_C"/>
</dbReference>
<comment type="catalytic activity">
    <reaction evidence="17">
        <text>docosanoyl-CoA + oxidized [electron-transfer flavoprotein] + H(+) = (2E)-docosenoyl-CoA + reduced [electron-transfer flavoprotein]</text>
        <dbReference type="Rhea" id="RHEA:47228"/>
        <dbReference type="Rhea" id="RHEA-COMP:10685"/>
        <dbReference type="Rhea" id="RHEA-COMP:10686"/>
        <dbReference type="ChEBI" id="CHEBI:15378"/>
        <dbReference type="ChEBI" id="CHEBI:57692"/>
        <dbReference type="ChEBI" id="CHEBI:58307"/>
        <dbReference type="ChEBI" id="CHEBI:65059"/>
        <dbReference type="ChEBI" id="CHEBI:74692"/>
    </reaction>
    <physiologicalReaction direction="left-to-right" evidence="17">
        <dbReference type="Rhea" id="RHEA:47229"/>
    </physiologicalReaction>
</comment>
<comment type="pathway">
    <text evidence="4">Lipid metabolism; fatty acid beta-oxidation.</text>
</comment>
<evidence type="ECO:0000313" key="27">
    <source>
        <dbReference type="EMBL" id="GAQ85335.1"/>
    </source>
</evidence>
<protein>
    <recommendedName>
        <fullName evidence="14">Acyl-CoA dehydrogenase family member 11</fullName>
    </recommendedName>
</protein>
<dbReference type="Gene3D" id="1.10.540.10">
    <property type="entry name" value="Acyl-CoA dehydrogenase/oxidase, N-terminal domain"/>
    <property type="match status" value="1"/>
</dbReference>
<reference evidence="27 28" key="1">
    <citation type="journal article" date="2014" name="Nat. Commun.">
        <title>Klebsormidium flaccidum genome reveals primary factors for plant terrestrial adaptation.</title>
        <authorList>
            <person name="Hori K."/>
            <person name="Maruyama F."/>
            <person name="Fujisawa T."/>
            <person name="Togashi T."/>
            <person name="Yamamoto N."/>
            <person name="Seo M."/>
            <person name="Sato S."/>
            <person name="Yamada T."/>
            <person name="Mori H."/>
            <person name="Tajima N."/>
            <person name="Moriyama T."/>
            <person name="Ikeuchi M."/>
            <person name="Watanabe M."/>
            <person name="Wada H."/>
            <person name="Kobayashi K."/>
            <person name="Saito M."/>
            <person name="Masuda T."/>
            <person name="Sasaki-Sekimoto Y."/>
            <person name="Mashiguchi K."/>
            <person name="Awai K."/>
            <person name="Shimojima M."/>
            <person name="Masuda S."/>
            <person name="Iwai M."/>
            <person name="Nobusawa T."/>
            <person name="Narise T."/>
            <person name="Kondo S."/>
            <person name="Saito H."/>
            <person name="Sato R."/>
            <person name="Murakawa M."/>
            <person name="Ihara Y."/>
            <person name="Oshima-Yamada Y."/>
            <person name="Ohtaka K."/>
            <person name="Satoh M."/>
            <person name="Sonobe K."/>
            <person name="Ishii M."/>
            <person name="Ohtani R."/>
            <person name="Kanamori-Sato M."/>
            <person name="Honoki R."/>
            <person name="Miyazaki D."/>
            <person name="Mochizuki H."/>
            <person name="Umetsu J."/>
            <person name="Higashi K."/>
            <person name="Shibata D."/>
            <person name="Kamiya Y."/>
            <person name="Sato N."/>
            <person name="Nakamura Y."/>
            <person name="Tabata S."/>
            <person name="Ida S."/>
            <person name="Kurokawa K."/>
            <person name="Ohta H."/>
        </authorList>
    </citation>
    <scope>NUCLEOTIDE SEQUENCE [LARGE SCALE GENOMIC DNA]</scope>
    <source>
        <strain evidence="27 28">NIES-2285</strain>
    </source>
</reference>
<feature type="compositionally biased region" description="Basic and acidic residues" evidence="22">
    <location>
        <begin position="368"/>
        <end position="378"/>
    </location>
</feature>
<dbReference type="STRING" id="105231.A0A1Y1I322"/>
<comment type="catalytic activity">
    <reaction evidence="18">
        <text>tetracosanoyl-CoA + oxidized [electron-transfer flavoprotein] + H(+) = (2E)-tetracosenoyl-CoA + reduced [electron-transfer flavoprotein]</text>
        <dbReference type="Rhea" id="RHEA:47232"/>
        <dbReference type="Rhea" id="RHEA-COMP:10685"/>
        <dbReference type="Rhea" id="RHEA-COMP:10686"/>
        <dbReference type="ChEBI" id="CHEBI:15378"/>
        <dbReference type="ChEBI" id="CHEBI:57692"/>
        <dbReference type="ChEBI" id="CHEBI:58307"/>
        <dbReference type="ChEBI" id="CHEBI:65052"/>
        <dbReference type="ChEBI" id="CHEBI:74693"/>
    </reaction>
    <physiologicalReaction direction="left-to-right" evidence="18">
        <dbReference type="Rhea" id="RHEA:47233"/>
    </physiologicalReaction>
</comment>
<evidence type="ECO:0000256" key="5">
    <source>
        <dbReference type="ARBA" id="ARBA00009347"/>
    </source>
</evidence>
<evidence type="ECO:0000256" key="12">
    <source>
        <dbReference type="ARBA" id="ARBA00023136"/>
    </source>
</evidence>
<dbReference type="Proteomes" id="UP000054558">
    <property type="component" value="Unassembled WGS sequence"/>
</dbReference>
<dbReference type="OMA" id="AIAMIKI"/>
<comment type="cofactor">
    <cofactor evidence="1">
        <name>FAD</name>
        <dbReference type="ChEBI" id="CHEBI:57692"/>
    </cofactor>
</comment>
<dbReference type="GO" id="GO:0005737">
    <property type="term" value="C:cytoplasm"/>
    <property type="evidence" value="ECO:0000318"/>
    <property type="project" value="GO_Central"/>
</dbReference>
<dbReference type="Pfam" id="PF00441">
    <property type="entry name" value="Acyl-CoA_dh_1"/>
    <property type="match status" value="1"/>
</dbReference>
<evidence type="ECO:0000256" key="20">
    <source>
        <dbReference type="ARBA" id="ARBA00048399"/>
    </source>
</evidence>
<evidence type="ECO:0000256" key="10">
    <source>
        <dbReference type="ARBA" id="ARBA00023002"/>
    </source>
</evidence>
<dbReference type="AlphaFoldDB" id="A0A1Y1I322"/>
<dbReference type="InterPro" id="IPR011009">
    <property type="entry name" value="Kinase-like_dom_sf"/>
</dbReference>
<comment type="catalytic activity">
    <reaction evidence="16">
        <text>a 2,3-saturated acyl-CoA + oxidized [electron-transfer flavoprotein] + H(+) = a (2E)-enoyl-CoA + reduced [electron-transfer flavoprotein]</text>
        <dbReference type="Rhea" id="RHEA:44704"/>
        <dbReference type="Rhea" id="RHEA-COMP:10685"/>
        <dbReference type="Rhea" id="RHEA-COMP:10686"/>
        <dbReference type="ChEBI" id="CHEBI:15378"/>
        <dbReference type="ChEBI" id="CHEBI:57692"/>
        <dbReference type="ChEBI" id="CHEBI:58307"/>
        <dbReference type="ChEBI" id="CHEBI:58856"/>
        <dbReference type="ChEBI" id="CHEBI:65111"/>
    </reaction>
    <physiologicalReaction direction="left-to-right" evidence="16">
        <dbReference type="Rhea" id="RHEA:44705"/>
    </physiologicalReaction>
</comment>
<dbReference type="InterPro" id="IPR002575">
    <property type="entry name" value="Aminoglycoside_PTrfase"/>
</dbReference>
<keyword evidence="8" id="KW-0274">FAD</keyword>
<dbReference type="CDD" id="cd05154">
    <property type="entry name" value="ACAD10_11_N-like"/>
    <property type="match status" value="1"/>
</dbReference>
<dbReference type="GO" id="GO:0033539">
    <property type="term" value="P:fatty acid beta-oxidation using acyl-CoA dehydrogenase"/>
    <property type="evidence" value="ECO:0000318"/>
    <property type="project" value="GO_Central"/>
</dbReference>
<feature type="domain" description="Acyl-CoA dehydrogenase/oxidase C-terminal" evidence="23">
    <location>
        <begin position="888"/>
        <end position="1037"/>
    </location>
</feature>
<comment type="subcellular location">
    <subcellularLocation>
        <location evidence="3">Mitochondrion membrane</location>
    </subcellularLocation>
    <subcellularLocation>
        <location evidence="2">Peroxisome</location>
    </subcellularLocation>
</comment>
<organism evidence="27 28">
    <name type="scientific">Klebsormidium nitens</name>
    <name type="common">Green alga</name>
    <name type="synonym">Ulothrix nitens</name>
    <dbReference type="NCBI Taxonomy" id="105231"/>
    <lineage>
        <taxon>Eukaryota</taxon>
        <taxon>Viridiplantae</taxon>
        <taxon>Streptophyta</taxon>
        <taxon>Klebsormidiophyceae</taxon>
        <taxon>Klebsormidiales</taxon>
        <taxon>Klebsormidiaceae</taxon>
        <taxon>Klebsormidium</taxon>
    </lineage>
</organism>
<dbReference type="InterPro" id="IPR050741">
    <property type="entry name" value="Acyl-CoA_dehydrogenase"/>
</dbReference>
<dbReference type="SUPFAM" id="SSF47203">
    <property type="entry name" value="Acyl-CoA dehydrogenase C-terminal domain-like"/>
    <property type="match status" value="1"/>
</dbReference>
<accession>A0A1Y1I322</accession>
<evidence type="ECO:0000256" key="6">
    <source>
        <dbReference type="ARBA" id="ARBA00011738"/>
    </source>
</evidence>
<evidence type="ECO:0000259" key="23">
    <source>
        <dbReference type="Pfam" id="PF00441"/>
    </source>
</evidence>
<evidence type="ECO:0000256" key="14">
    <source>
        <dbReference type="ARBA" id="ARBA00040622"/>
    </source>
</evidence>
<comment type="function">
    <text evidence="15">Acyl-CoA dehydrogenase, that exhibits maximal activity towards saturated C22-CoA. Probably participates in beta-oxydation and energy production but could also play a role in the metabolism of specific fatty acids to control fatty acids composition of cellular lipids in brain.</text>
</comment>
<evidence type="ECO:0000256" key="15">
    <source>
        <dbReference type="ARBA" id="ARBA00046026"/>
    </source>
</evidence>
<feature type="compositionally biased region" description="Basic and acidic residues" evidence="22">
    <location>
        <begin position="579"/>
        <end position="591"/>
    </location>
</feature>
<dbReference type="PANTHER" id="PTHR48083">
    <property type="entry name" value="MEDIUM-CHAIN SPECIFIC ACYL-COA DEHYDROGENASE, MITOCHONDRIAL-RELATED"/>
    <property type="match status" value="1"/>
</dbReference>
<comment type="catalytic activity">
    <reaction evidence="19">
        <text>tricosanoyl-CoA + oxidized [electron-transfer flavoprotein] + H(+) = (2E)-tricosenoyl-CoA + reduced [electron-transfer flavoprotein]</text>
        <dbReference type="Rhea" id="RHEA:48220"/>
        <dbReference type="Rhea" id="RHEA-COMP:10685"/>
        <dbReference type="Rhea" id="RHEA-COMP:10686"/>
        <dbReference type="ChEBI" id="CHEBI:15378"/>
        <dbReference type="ChEBI" id="CHEBI:57692"/>
        <dbReference type="ChEBI" id="CHEBI:58307"/>
        <dbReference type="ChEBI" id="CHEBI:90118"/>
        <dbReference type="ChEBI" id="CHEBI:90119"/>
    </reaction>
    <physiologicalReaction direction="left-to-right" evidence="19">
        <dbReference type="Rhea" id="RHEA:48221"/>
    </physiologicalReaction>
</comment>
<feature type="domain" description="Acyl-CoA oxidase/dehydrogenase middle" evidence="25">
    <location>
        <begin position="773"/>
        <end position="876"/>
    </location>
</feature>
<evidence type="ECO:0000256" key="9">
    <source>
        <dbReference type="ARBA" id="ARBA00022832"/>
    </source>
</evidence>
<evidence type="ECO:0000256" key="8">
    <source>
        <dbReference type="ARBA" id="ARBA00022827"/>
    </source>
</evidence>
<comment type="subunit">
    <text evidence="6">Homodimer.</text>
</comment>
<dbReference type="Gene3D" id="3.90.1200.10">
    <property type="match status" value="1"/>
</dbReference>
<evidence type="ECO:0000256" key="2">
    <source>
        <dbReference type="ARBA" id="ARBA00004275"/>
    </source>
</evidence>
<evidence type="ECO:0000313" key="28">
    <source>
        <dbReference type="Proteomes" id="UP000054558"/>
    </source>
</evidence>
<evidence type="ECO:0000259" key="24">
    <source>
        <dbReference type="Pfam" id="PF01636"/>
    </source>
</evidence>
<comment type="catalytic activity">
    <reaction evidence="21">
        <text>eicosanoyl-CoA + oxidized [electron-transfer flavoprotein] + H(+) = (2E)-eicosenoyl-CoA + reduced [electron-transfer flavoprotein]</text>
        <dbReference type="Rhea" id="RHEA:47236"/>
        <dbReference type="Rhea" id="RHEA-COMP:10685"/>
        <dbReference type="Rhea" id="RHEA-COMP:10686"/>
        <dbReference type="ChEBI" id="CHEBI:15378"/>
        <dbReference type="ChEBI" id="CHEBI:57380"/>
        <dbReference type="ChEBI" id="CHEBI:57692"/>
        <dbReference type="ChEBI" id="CHEBI:58307"/>
        <dbReference type="ChEBI" id="CHEBI:74691"/>
    </reaction>
    <physiologicalReaction direction="left-to-right" evidence="21">
        <dbReference type="Rhea" id="RHEA:47237"/>
    </physiologicalReaction>
</comment>
<gene>
    <name evidence="27" type="ORF">KFL_002300070</name>
</gene>
<evidence type="ECO:0000256" key="4">
    <source>
        <dbReference type="ARBA" id="ARBA00005005"/>
    </source>
</evidence>
<dbReference type="InterPro" id="IPR046373">
    <property type="entry name" value="Acyl-CoA_Oxase/DH_mid-dom_sf"/>
</dbReference>
<dbReference type="SUPFAM" id="SSF56645">
    <property type="entry name" value="Acyl-CoA dehydrogenase NM domain-like"/>
    <property type="match status" value="1"/>
</dbReference>
<evidence type="ECO:0000256" key="21">
    <source>
        <dbReference type="ARBA" id="ARBA00049140"/>
    </source>
</evidence>
<dbReference type="InterPro" id="IPR013786">
    <property type="entry name" value="AcylCoA_DH/ox_N"/>
</dbReference>
<feature type="compositionally biased region" description="Basic and acidic residues" evidence="22">
    <location>
        <begin position="461"/>
        <end position="474"/>
    </location>
</feature>
<dbReference type="PANTHER" id="PTHR48083:SF13">
    <property type="entry name" value="ACYL-COA DEHYDROGENASE FAMILY MEMBER 11"/>
    <property type="match status" value="1"/>
</dbReference>
<dbReference type="Gene3D" id="1.20.140.10">
    <property type="entry name" value="Butyryl-CoA Dehydrogenase, subunit A, domain 3"/>
    <property type="match status" value="1"/>
</dbReference>
<keyword evidence="11" id="KW-0443">Lipid metabolism</keyword>
<keyword evidence="28" id="KW-1185">Reference proteome</keyword>
<feature type="compositionally biased region" description="Polar residues" evidence="22">
    <location>
        <begin position="486"/>
        <end position="504"/>
    </location>
</feature>
<evidence type="ECO:0000256" key="22">
    <source>
        <dbReference type="SAM" id="MobiDB-lite"/>
    </source>
</evidence>
<dbReference type="InterPro" id="IPR006091">
    <property type="entry name" value="Acyl-CoA_Oxase/DH_mid-dom"/>
</dbReference>
<dbReference type="InterPro" id="IPR009100">
    <property type="entry name" value="AcylCoA_DH/oxidase_NM_dom_sf"/>
</dbReference>
<dbReference type="Pfam" id="PF01636">
    <property type="entry name" value="APH"/>
    <property type="match status" value="1"/>
</dbReference>
<evidence type="ECO:0000256" key="11">
    <source>
        <dbReference type="ARBA" id="ARBA00023098"/>
    </source>
</evidence>
<dbReference type="FunFam" id="2.40.110.10:FF:000002">
    <property type="entry name" value="Acyl-CoA dehydrogenase fadE12"/>
    <property type="match status" value="1"/>
</dbReference>
<keyword evidence="12" id="KW-0472">Membrane</keyword>
<feature type="domain" description="Acyl-CoA dehydrogenase/oxidase N-terminal" evidence="26">
    <location>
        <begin position="673"/>
        <end position="768"/>
    </location>
</feature>
<evidence type="ECO:0000256" key="16">
    <source>
        <dbReference type="ARBA" id="ARBA00047443"/>
    </source>
</evidence>
<name>A0A1Y1I322_KLENI</name>
<evidence type="ECO:0000256" key="18">
    <source>
        <dbReference type="ARBA" id="ARBA00048086"/>
    </source>
</evidence>
<keyword evidence="7" id="KW-0285">Flavoprotein</keyword>
<evidence type="ECO:0000259" key="26">
    <source>
        <dbReference type="Pfam" id="PF02771"/>
    </source>
</evidence>
<dbReference type="OrthoDB" id="434771at2759"/>
<evidence type="ECO:0000256" key="3">
    <source>
        <dbReference type="ARBA" id="ARBA00004325"/>
    </source>
</evidence>
<evidence type="ECO:0000256" key="17">
    <source>
        <dbReference type="ARBA" id="ARBA00048020"/>
    </source>
</evidence>
<dbReference type="InterPro" id="IPR037069">
    <property type="entry name" value="AcylCoA_DH/ox_N_sf"/>
</dbReference>
<dbReference type="Pfam" id="PF02770">
    <property type="entry name" value="Acyl-CoA_dh_M"/>
    <property type="match status" value="1"/>
</dbReference>